<dbReference type="InterPro" id="IPR036514">
    <property type="entry name" value="SGNH_hydro_sf"/>
</dbReference>
<dbReference type="SUPFAM" id="SSF52266">
    <property type="entry name" value="SGNH hydrolase"/>
    <property type="match status" value="1"/>
</dbReference>
<dbReference type="OrthoDB" id="9807041at2"/>
<protein>
    <submittedName>
        <fullName evidence="4">Rhamnogalacturonan acetylesterase</fullName>
    </submittedName>
</protein>
<dbReference type="PROSITE" id="PS51257">
    <property type="entry name" value="PROKAR_LIPOPROTEIN"/>
    <property type="match status" value="1"/>
</dbReference>
<comment type="caution">
    <text evidence="4">The sequence shown here is derived from an EMBL/GenBank/DDBJ whole genome shotgun (WGS) entry which is preliminary data.</text>
</comment>
<gene>
    <name evidence="4" type="ORF">FOE74_14610</name>
</gene>
<dbReference type="Proteomes" id="UP000323866">
    <property type="component" value="Unassembled WGS sequence"/>
</dbReference>
<dbReference type="EMBL" id="VKKZ01000022">
    <property type="protein sequence ID" value="KAA6432336.1"/>
    <property type="molecule type" value="Genomic_DNA"/>
</dbReference>
<organism evidence="4 5">
    <name type="scientific">Rufibacter glacialis</name>
    <dbReference type="NCBI Taxonomy" id="1259555"/>
    <lineage>
        <taxon>Bacteria</taxon>
        <taxon>Pseudomonadati</taxon>
        <taxon>Bacteroidota</taxon>
        <taxon>Cytophagia</taxon>
        <taxon>Cytophagales</taxon>
        <taxon>Hymenobacteraceae</taxon>
        <taxon>Rufibacter</taxon>
    </lineage>
</organism>
<sequence>MKIPVLPHHRLNKRKPTGFLLLLCLTFAVSCAVLKTYEPKPTLFLIGDSTVKNGRGDGGGGLWGWGSFLANHFDTTRIKVENHALGGTSSRTFRTQGHWDKVLPKVKAGDFVMIQFGHNDSSPVNDTLRARGTIKNNSEETQEIDNLITKKQEVVHSYGWYLRQFISEVQAKGATAIVLSPVPRNTWKDGKANRNRQDYGQWAAEAAAQMNAPFLDLNGIIADRYEKEGEAKVRSTYFNTKDHTHTIEAGARVNAAAVAEGIRQNKKLELNKYLLKPGRTARL</sequence>
<feature type="domain" description="SGNH hydrolase-type esterase" evidence="3">
    <location>
        <begin position="45"/>
        <end position="226"/>
    </location>
</feature>
<evidence type="ECO:0000313" key="4">
    <source>
        <dbReference type="EMBL" id="KAA6432336.1"/>
    </source>
</evidence>
<reference evidence="4 5" key="2">
    <citation type="submission" date="2019-09" db="EMBL/GenBank/DDBJ databases">
        <title>A bacterium isolated from glacier soil.</title>
        <authorList>
            <person name="Liu Q."/>
        </authorList>
    </citation>
    <scope>NUCLEOTIDE SEQUENCE [LARGE SCALE GENOMIC DNA]</scope>
    <source>
        <strain evidence="4 5">MDT1-10-3</strain>
    </source>
</reference>
<dbReference type="GO" id="GO:0016788">
    <property type="term" value="F:hydrolase activity, acting on ester bonds"/>
    <property type="evidence" value="ECO:0007669"/>
    <property type="project" value="UniProtKB-ARBA"/>
</dbReference>
<proteinExistence type="inferred from homology"/>
<evidence type="ECO:0000313" key="5">
    <source>
        <dbReference type="Proteomes" id="UP000323866"/>
    </source>
</evidence>
<evidence type="ECO:0000256" key="1">
    <source>
        <dbReference type="ARBA" id="ARBA00008668"/>
    </source>
</evidence>
<accession>A0A5M8QBZ1</accession>
<evidence type="ECO:0000259" key="3">
    <source>
        <dbReference type="Pfam" id="PF13472"/>
    </source>
</evidence>
<dbReference type="Pfam" id="PF13472">
    <property type="entry name" value="Lipase_GDSL_2"/>
    <property type="match status" value="1"/>
</dbReference>
<dbReference type="AlphaFoldDB" id="A0A5M8QBZ1"/>
<keyword evidence="2" id="KW-0378">Hydrolase</keyword>
<name>A0A5M8QBZ1_9BACT</name>
<dbReference type="PANTHER" id="PTHR43695:SF1">
    <property type="entry name" value="RHAMNOGALACTURONAN ACETYLESTERASE"/>
    <property type="match status" value="1"/>
</dbReference>
<reference evidence="4 5" key="1">
    <citation type="submission" date="2019-07" db="EMBL/GenBank/DDBJ databases">
        <authorList>
            <person name="Qu J.-H."/>
        </authorList>
    </citation>
    <scope>NUCLEOTIDE SEQUENCE [LARGE SCALE GENOMIC DNA]</scope>
    <source>
        <strain evidence="4 5">MDT1-10-3</strain>
    </source>
</reference>
<dbReference type="RefSeq" id="WP_149099368.1">
    <property type="nucleotide sequence ID" value="NZ_BMMG01000005.1"/>
</dbReference>
<dbReference type="InterPro" id="IPR037459">
    <property type="entry name" value="RhgT-like"/>
</dbReference>
<dbReference type="InterPro" id="IPR013830">
    <property type="entry name" value="SGNH_hydro"/>
</dbReference>
<evidence type="ECO:0000256" key="2">
    <source>
        <dbReference type="ARBA" id="ARBA00022801"/>
    </source>
</evidence>
<dbReference type="Gene3D" id="3.40.50.1110">
    <property type="entry name" value="SGNH hydrolase"/>
    <property type="match status" value="1"/>
</dbReference>
<comment type="similarity">
    <text evidence="1">Belongs to the 'GDSL' lipolytic enzyme family.</text>
</comment>
<dbReference type="CDD" id="cd01821">
    <property type="entry name" value="Rhamnogalacturan_acetylesterase_like"/>
    <property type="match status" value="1"/>
</dbReference>
<dbReference type="PANTHER" id="PTHR43695">
    <property type="entry name" value="PUTATIVE (AFU_ORTHOLOGUE AFUA_2G17250)-RELATED"/>
    <property type="match status" value="1"/>
</dbReference>